<protein>
    <recommendedName>
        <fullName evidence="10">Probable nicotinate-nucleotide adenylyltransferase</fullName>
        <ecNumber evidence="10">2.7.7.18</ecNumber>
    </recommendedName>
    <alternativeName>
        <fullName evidence="10">Deamido-NAD(+) diphosphorylase</fullName>
    </alternativeName>
    <alternativeName>
        <fullName evidence="10">Deamido-NAD(+) pyrophosphorylase</fullName>
    </alternativeName>
    <alternativeName>
        <fullName evidence="10">Nicotinate mononucleotide adenylyltransferase</fullName>
        <shortName evidence="10">NaMN adenylyltransferase</shortName>
    </alternativeName>
</protein>
<evidence type="ECO:0000256" key="9">
    <source>
        <dbReference type="ARBA" id="ARBA00048721"/>
    </source>
</evidence>
<dbReference type="Proteomes" id="UP000707138">
    <property type="component" value="Unassembled WGS sequence"/>
</dbReference>
<keyword evidence="13" id="KW-1185">Reference proteome</keyword>
<keyword evidence="8 10" id="KW-0520">NAD</keyword>
<proteinExistence type="inferred from homology"/>
<dbReference type="PANTHER" id="PTHR39321">
    <property type="entry name" value="NICOTINATE-NUCLEOTIDE ADENYLYLTRANSFERASE-RELATED"/>
    <property type="match status" value="1"/>
</dbReference>
<dbReference type="CDD" id="cd02165">
    <property type="entry name" value="NMNAT"/>
    <property type="match status" value="1"/>
</dbReference>
<evidence type="ECO:0000313" key="13">
    <source>
        <dbReference type="Proteomes" id="UP000707138"/>
    </source>
</evidence>
<comment type="caution">
    <text evidence="12">The sequence shown here is derived from an EMBL/GenBank/DDBJ whole genome shotgun (WGS) entry which is preliminary data.</text>
</comment>
<reference evidence="12 13" key="1">
    <citation type="journal article" date="2021" name="Sci. Rep.">
        <title>The distribution of antibiotic resistance genes in chicken gut microbiota commensals.</title>
        <authorList>
            <person name="Juricova H."/>
            <person name="Matiasovicova J."/>
            <person name="Kubasova T."/>
            <person name="Cejkova D."/>
            <person name="Rychlik I."/>
        </authorList>
    </citation>
    <scope>NUCLEOTIDE SEQUENCE [LARGE SCALE GENOMIC DNA]</scope>
    <source>
        <strain evidence="12 13">An537</strain>
    </source>
</reference>
<comment type="similarity">
    <text evidence="10">Belongs to the NadD family.</text>
</comment>
<comment type="function">
    <text evidence="1 10">Catalyzes the reversible adenylation of nicotinate mononucleotide (NaMN) to nicotinic acid adenine dinucleotide (NaAD).</text>
</comment>
<keyword evidence="4 10" id="KW-0808">Transferase</keyword>
<comment type="pathway">
    <text evidence="2 10">Cofactor biosynthesis; NAD(+) biosynthesis; deamido-NAD(+) from nicotinate D-ribonucleotide: step 1/1.</text>
</comment>
<evidence type="ECO:0000256" key="7">
    <source>
        <dbReference type="ARBA" id="ARBA00022840"/>
    </source>
</evidence>
<dbReference type="Pfam" id="PF01467">
    <property type="entry name" value="CTP_transf_like"/>
    <property type="match status" value="1"/>
</dbReference>
<dbReference type="NCBIfam" id="TIGR00125">
    <property type="entry name" value="cyt_tran_rel"/>
    <property type="match status" value="1"/>
</dbReference>
<dbReference type="EMBL" id="JACJLA010000005">
    <property type="protein sequence ID" value="MBM6912496.1"/>
    <property type="molecule type" value="Genomic_DNA"/>
</dbReference>
<keyword evidence="5 10" id="KW-0548">Nucleotidyltransferase</keyword>
<feature type="domain" description="Cytidyltransferase-like" evidence="11">
    <location>
        <begin position="9"/>
        <end position="176"/>
    </location>
</feature>
<evidence type="ECO:0000256" key="8">
    <source>
        <dbReference type="ARBA" id="ARBA00023027"/>
    </source>
</evidence>
<organism evidence="12 13">
    <name type="scientific">Veillonella magna</name>
    <dbReference type="NCBI Taxonomy" id="464322"/>
    <lineage>
        <taxon>Bacteria</taxon>
        <taxon>Bacillati</taxon>
        <taxon>Bacillota</taxon>
        <taxon>Negativicutes</taxon>
        <taxon>Veillonellales</taxon>
        <taxon>Veillonellaceae</taxon>
        <taxon>Veillonella</taxon>
    </lineage>
</organism>
<evidence type="ECO:0000256" key="2">
    <source>
        <dbReference type="ARBA" id="ARBA00005019"/>
    </source>
</evidence>
<keyword evidence="6 10" id="KW-0547">Nucleotide-binding</keyword>
<evidence type="ECO:0000256" key="1">
    <source>
        <dbReference type="ARBA" id="ARBA00002324"/>
    </source>
</evidence>
<keyword evidence="7 10" id="KW-0067">ATP-binding</keyword>
<dbReference type="InterPro" id="IPR014729">
    <property type="entry name" value="Rossmann-like_a/b/a_fold"/>
</dbReference>
<dbReference type="PANTHER" id="PTHR39321:SF3">
    <property type="entry name" value="PHOSPHOPANTETHEINE ADENYLYLTRANSFERASE"/>
    <property type="match status" value="1"/>
</dbReference>
<dbReference type="InterPro" id="IPR004821">
    <property type="entry name" value="Cyt_trans-like"/>
</dbReference>
<dbReference type="InterPro" id="IPR005248">
    <property type="entry name" value="NadD/NMNAT"/>
</dbReference>
<keyword evidence="3 10" id="KW-0662">Pyridine nucleotide biosynthesis</keyword>
<dbReference type="Gene3D" id="3.40.50.620">
    <property type="entry name" value="HUPs"/>
    <property type="match status" value="1"/>
</dbReference>
<accession>A0ABS2GEQ9</accession>
<dbReference type="RefSeq" id="WP_205087629.1">
    <property type="nucleotide sequence ID" value="NZ_JACJLA010000005.1"/>
</dbReference>
<evidence type="ECO:0000256" key="3">
    <source>
        <dbReference type="ARBA" id="ARBA00022642"/>
    </source>
</evidence>
<sequence length="202" mass="23051">MKQRGRIGIIGGTFNPIHLGHLMIAERALEAYELERVIFVPAFQPPHKHTDVIEARYRYEMTAAAIMDNPKFTVSDVELTRGGPSYTVDTVRHFHTIYGEDVEYYFIAGTDTIQDLPTWKHIDELLELCHFIGATRPDGTADIENIIAYFGDVGREKIHSLVVPAMELSATELRRRLRTGQSIRYMVPKAVCTYIAEHDIYL</sequence>
<evidence type="ECO:0000259" key="11">
    <source>
        <dbReference type="Pfam" id="PF01467"/>
    </source>
</evidence>
<gene>
    <name evidence="10" type="primary">nadD</name>
    <name evidence="12" type="ORF">H6A01_04030</name>
</gene>
<dbReference type="HAMAP" id="MF_00244">
    <property type="entry name" value="NaMN_adenylyltr"/>
    <property type="match status" value="1"/>
</dbReference>
<dbReference type="EC" id="2.7.7.18" evidence="10"/>
<dbReference type="SUPFAM" id="SSF52374">
    <property type="entry name" value="Nucleotidylyl transferase"/>
    <property type="match status" value="1"/>
</dbReference>
<evidence type="ECO:0000256" key="5">
    <source>
        <dbReference type="ARBA" id="ARBA00022695"/>
    </source>
</evidence>
<dbReference type="NCBIfam" id="NF000840">
    <property type="entry name" value="PRK00071.1-3"/>
    <property type="match status" value="1"/>
</dbReference>
<evidence type="ECO:0000313" key="12">
    <source>
        <dbReference type="EMBL" id="MBM6912496.1"/>
    </source>
</evidence>
<evidence type="ECO:0000256" key="6">
    <source>
        <dbReference type="ARBA" id="ARBA00022741"/>
    </source>
</evidence>
<dbReference type="GO" id="GO:0004515">
    <property type="term" value="F:nicotinate-nucleotide adenylyltransferase activity"/>
    <property type="evidence" value="ECO:0007669"/>
    <property type="project" value="UniProtKB-EC"/>
</dbReference>
<evidence type="ECO:0000256" key="10">
    <source>
        <dbReference type="HAMAP-Rule" id="MF_00244"/>
    </source>
</evidence>
<evidence type="ECO:0000256" key="4">
    <source>
        <dbReference type="ARBA" id="ARBA00022679"/>
    </source>
</evidence>
<dbReference type="NCBIfam" id="TIGR00482">
    <property type="entry name" value="nicotinate (nicotinamide) nucleotide adenylyltransferase"/>
    <property type="match status" value="1"/>
</dbReference>
<comment type="catalytic activity">
    <reaction evidence="9 10">
        <text>nicotinate beta-D-ribonucleotide + ATP + H(+) = deamido-NAD(+) + diphosphate</text>
        <dbReference type="Rhea" id="RHEA:22860"/>
        <dbReference type="ChEBI" id="CHEBI:15378"/>
        <dbReference type="ChEBI" id="CHEBI:30616"/>
        <dbReference type="ChEBI" id="CHEBI:33019"/>
        <dbReference type="ChEBI" id="CHEBI:57502"/>
        <dbReference type="ChEBI" id="CHEBI:58437"/>
        <dbReference type="EC" id="2.7.7.18"/>
    </reaction>
</comment>
<name>A0ABS2GEQ9_9FIRM</name>